<evidence type="ECO:0000313" key="6">
    <source>
        <dbReference type="Proteomes" id="UP000317036"/>
    </source>
</evidence>
<organism evidence="5 6">
    <name type="scientific">Paenibacillus cremeus</name>
    <dbReference type="NCBI Taxonomy" id="2163881"/>
    <lineage>
        <taxon>Bacteria</taxon>
        <taxon>Bacillati</taxon>
        <taxon>Bacillota</taxon>
        <taxon>Bacilli</taxon>
        <taxon>Bacillales</taxon>
        <taxon>Paenibacillaceae</taxon>
        <taxon>Paenibacillus</taxon>
    </lineage>
</organism>
<sequence>MPLSDNILKDRPFNLKHRDLTTDHFPGFYHYHRGIEILFVHRGKGHLVLNRQMYALEPGCLFFLQPFQLHRIHFDVSAQSPYERSVITFEPADFVPFFRMFPALLRFFEHMWKDELSNQVMQVGGDSAYLNSIFERLHHRVFGPYGGEQLEGAALGIVQLYEYLQSKYEDGDGSFQGVPRSERHTEKMLQWLEEHYTEPFDLNELAQELHLSKHHVSHLFRAETGSSITDYVIARRIRQACWLLNTEALSVEQVGTRVGIPNFSYFCRVFRRITGVTPKQYREGAALEFGGAAAGQRK</sequence>
<dbReference type="InterPro" id="IPR014710">
    <property type="entry name" value="RmlC-like_jellyroll"/>
</dbReference>
<dbReference type="GO" id="GO:0003700">
    <property type="term" value="F:DNA-binding transcription factor activity"/>
    <property type="evidence" value="ECO:0007669"/>
    <property type="project" value="InterPro"/>
</dbReference>
<evidence type="ECO:0000259" key="4">
    <source>
        <dbReference type="PROSITE" id="PS01124"/>
    </source>
</evidence>
<dbReference type="InterPro" id="IPR009057">
    <property type="entry name" value="Homeodomain-like_sf"/>
</dbReference>
<dbReference type="OrthoDB" id="9809338at2"/>
<accession>A0A559KHX4</accession>
<name>A0A559KHX4_9BACL</name>
<dbReference type="InterPro" id="IPR018060">
    <property type="entry name" value="HTH_AraC"/>
</dbReference>
<dbReference type="Pfam" id="PF02311">
    <property type="entry name" value="AraC_binding"/>
    <property type="match status" value="1"/>
</dbReference>
<dbReference type="InterPro" id="IPR003313">
    <property type="entry name" value="AraC-bd"/>
</dbReference>
<proteinExistence type="predicted"/>
<feature type="domain" description="HTH araC/xylS-type" evidence="4">
    <location>
        <begin position="186"/>
        <end position="284"/>
    </location>
</feature>
<keyword evidence="6" id="KW-1185">Reference proteome</keyword>
<dbReference type="PANTHER" id="PTHR43280">
    <property type="entry name" value="ARAC-FAMILY TRANSCRIPTIONAL REGULATOR"/>
    <property type="match status" value="1"/>
</dbReference>
<dbReference type="PANTHER" id="PTHR43280:SF28">
    <property type="entry name" value="HTH-TYPE TRANSCRIPTIONAL ACTIVATOR RHAS"/>
    <property type="match status" value="1"/>
</dbReference>
<dbReference type="Gene3D" id="2.60.120.10">
    <property type="entry name" value="Jelly Rolls"/>
    <property type="match status" value="1"/>
</dbReference>
<dbReference type="SUPFAM" id="SSF51215">
    <property type="entry name" value="Regulatory protein AraC"/>
    <property type="match status" value="1"/>
</dbReference>
<keyword evidence="3" id="KW-0804">Transcription</keyword>
<gene>
    <name evidence="5" type="ORF">FPZ49_00115</name>
</gene>
<dbReference type="SMART" id="SM00342">
    <property type="entry name" value="HTH_ARAC"/>
    <property type="match status" value="1"/>
</dbReference>
<keyword evidence="2" id="KW-0238">DNA-binding</keyword>
<dbReference type="PROSITE" id="PS00041">
    <property type="entry name" value="HTH_ARAC_FAMILY_1"/>
    <property type="match status" value="1"/>
</dbReference>
<evidence type="ECO:0000256" key="3">
    <source>
        <dbReference type="ARBA" id="ARBA00023163"/>
    </source>
</evidence>
<dbReference type="PROSITE" id="PS01124">
    <property type="entry name" value="HTH_ARAC_FAMILY_2"/>
    <property type="match status" value="1"/>
</dbReference>
<evidence type="ECO:0000256" key="1">
    <source>
        <dbReference type="ARBA" id="ARBA00023015"/>
    </source>
</evidence>
<dbReference type="AlphaFoldDB" id="A0A559KHX4"/>
<protein>
    <submittedName>
        <fullName evidence="5">AraC family transcriptional regulator</fullName>
    </submittedName>
</protein>
<dbReference type="InterPro" id="IPR018062">
    <property type="entry name" value="HTH_AraC-typ_CS"/>
</dbReference>
<dbReference type="EMBL" id="VNJI01000001">
    <property type="protein sequence ID" value="TVY11737.1"/>
    <property type="molecule type" value="Genomic_DNA"/>
</dbReference>
<dbReference type="SUPFAM" id="SSF46689">
    <property type="entry name" value="Homeodomain-like"/>
    <property type="match status" value="2"/>
</dbReference>
<evidence type="ECO:0000313" key="5">
    <source>
        <dbReference type="EMBL" id="TVY11737.1"/>
    </source>
</evidence>
<dbReference type="InterPro" id="IPR037923">
    <property type="entry name" value="HTH-like"/>
</dbReference>
<dbReference type="Proteomes" id="UP000317036">
    <property type="component" value="Unassembled WGS sequence"/>
</dbReference>
<dbReference type="RefSeq" id="WP_144842320.1">
    <property type="nucleotide sequence ID" value="NZ_VNJI01000001.1"/>
</dbReference>
<comment type="caution">
    <text evidence="5">The sequence shown here is derived from an EMBL/GenBank/DDBJ whole genome shotgun (WGS) entry which is preliminary data.</text>
</comment>
<dbReference type="GO" id="GO:0043565">
    <property type="term" value="F:sequence-specific DNA binding"/>
    <property type="evidence" value="ECO:0007669"/>
    <property type="project" value="InterPro"/>
</dbReference>
<dbReference type="InterPro" id="IPR020449">
    <property type="entry name" value="Tscrpt_reg_AraC-type_HTH"/>
</dbReference>
<dbReference type="Pfam" id="PF12833">
    <property type="entry name" value="HTH_18"/>
    <property type="match status" value="1"/>
</dbReference>
<reference evidence="5 6" key="1">
    <citation type="submission" date="2019-07" db="EMBL/GenBank/DDBJ databases">
        <authorList>
            <person name="Kim J."/>
        </authorList>
    </citation>
    <scope>NUCLEOTIDE SEQUENCE [LARGE SCALE GENOMIC DNA]</scope>
    <source>
        <strain evidence="5 6">JC52</strain>
    </source>
</reference>
<dbReference type="PRINTS" id="PR00032">
    <property type="entry name" value="HTHARAC"/>
</dbReference>
<dbReference type="Gene3D" id="1.10.10.60">
    <property type="entry name" value="Homeodomain-like"/>
    <property type="match status" value="2"/>
</dbReference>
<evidence type="ECO:0000256" key="2">
    <source>
        <dbReference type="ARBA" id="ARBA00023125"/>
    </source>
</evidence>
<keyword evidence="1" id="KW-0805">Transcription regulation</keyword>